<sequence length="83" mass="9543">MEFHAAADSVLTTITKTDSQGGAVLQRRVRDLGGVKSCSSLPRHREPLLRLSKESRPCQDRIEQLYSLLWLIWRGRKYEGVKF</sequence>
<proteinExistence type="predicted"/>
<organism evidence="1 2">
    <name type="scientific">Channa striata</name>
    <name type="common">Snakehead murrel</name>
    <name type="synonym">Ophicephalus striatus</name>
    <dbReference type="NCBI Taxonomy" id="64152"/>
    <lineage>
        <taxon>Eukaryota</taxon>
        <taxon>Metazoa</taxon>
        <taxon>Chordata</taxon>
        <taxon>Craniata</taxon>
        <taxon>Vertebrata</taxon>
        <taxon>Euteleostomi</taxon>
        <taxon>Actinopterygii</taxon>
        <taxon>Neopterygii</taxon>
        <taxon>Teleostei</taxon>
        <taxon>Neoteleostei</taxon>
        <taxon>Acanthomorphata</taxon>
        <taxon>Anabantaria</taxon>
        <taxon>Anabantiformes</taxon>
        <taxon>Channoidei</taxon>
        <taxon>Channidae</taxon>
        <taxon>Channa</taxon>
    </lineage>
</organism>
<dbReference type="EMBL" id="JAUPFM010000021">
    <property type="protein sequence ID" value="KAK2816991.1"/>
    <property type="molecule type" value="Genomic_DNA"/>
</dbReference>
<dbReference type="AlphaFoldDB" id="A0AA88LLC4"/>
<keyword evidence="2" id="KW-1185">Reference proteome</keyword>
<dbReference type="Proteomes" id="UP001187415">
    <property type="component" value="Unassembled WGS sequence"/>
</dbReference>
<accession>A0AA88LLC4</accession>
<comment type="caution">
    <text evidence="1">The sequence shown here is derived from an EMBL/GenBank/DDBJ whole genome shotgun (WGS) entry which is preliminary data.</text>
</comment>
<evidence type="ECO:0000313" key="2">
    <source>
        <dbReference type="Proteomes" id="UP001187415"/>
    </source>
</evidence>
<protein>
    <submittedName>
        <fullName evidence="1">Uncharacterized protein</fullName>
    </submittedName>
</protein>
<evidence type="ECO:0000313" key="1">
    <source>
        <dbReference type="EMBL" id="KAK2816991.1"/>
    </source>
</evidence>
<gene>
    <name evidence="1" type="ORF">Q5P01_025182</name>
</gene>
<reference evidence="1" key="1">
    <citation type="submission" date="2023-07" db="EMBL/GenBank/DDBJ databases">
        <title>Chromosome-level Genome Assembly of Striped Snakehead (Channa striata).</title>
        <authorList>
            <person name="Liu H."/>
        </authorList>
    </citation>
    <scope>NUCLEOTIDE SEQUENCE</scope>
    <source>
        <strain evidence="1">Gz</strain>
        <tissue evidence="1">Muscle</tissue>
    </source>
</reference>
<name>A0AA88LLC4_CHASR</name>